<keyword evidence="2 9" id="KW-0436">Ligase</keyword>
<dbReference type="SUPFAM" id="SSF52540">
    <property type="entry name" value="P-loop containing nucleoside triphosphate hydrolases"/>
    <property type="match status" value="1"/>
</dbReference>
<evidence type="ECO:0000256" key="4">
    <source>
        <dbReference type="ARBA" id="ARBA00022741"/>
    </source>
</evidence>
<evidence type="ECO:0000256" key="6">
    <source>
        <dbReference type="ARBA" id="ARBA00022840"/>
    </source>
</evidence>
<comment type="caution">
    <text evidence="10">The sequence shown here is derived from an EMBL/GenBank/DDBJ whole genome shotgun (WGS) entry which is preliminary data.</text>
</comment>
<evidence type="ECO:0000256" key="8">
    <source>
        <dbReference type="ARBA" id="ARBA00047386"/>
    </source>
</evidence>
<dbReference type="Proteomes" id="UP000036270">
    <property type="component" value="Unassembled WGS sequence"/>
</dbReference>
<comment type="catalytic activity">
    <reaction evidence="8">
        <text>(7R,8S)-8-amino-7-(carboxyamino)nonanoate + ATP = (4R,5S)-dethiobiotin + ADP + phosphate + H(+)</text>
        <dbReference type="Rhea" id="RHEA:63684"/>
        <dbReference type="ChEBI" id="CHEBI:15378"/>
        <dbReference type="ChEBI" id="CHEBI:30616"/>
        <dbReference type="ChEBI" id="CHEBI:43474"/>
        <dbReference type="ChEBI" id="CHEBI:149470"/>
        <dbReference type="ChEBI" id="CHEBI:149473"/>
        <dbReference type="ChEBI" id="CHEBI:456216"/>
    </reaction>
</comment>
<feature type="binding site" evidence="9">
    <location>
        <position position="50"/>
    </location>
    <ligand>
        <name>Mg(2+)</name>
        <dbReference type="ChEBI" id="CHEBI:18420"/>
    </ligand>
</feature>
<comment type="catalytic activity">
    <reaction evidence="9">
        <text>(7R,8S)-7,8-diammoniononanoate + CO2 + ATP = (4R,5S)-dethiobiotin + ADP + phosphate + 3 H(+)</text>
        <dbReference type="Rhea" id="RHEA:15805"/>
        <dbReference type="ChEBI" id="CHEBI:15378"/>
        <dbReference type="ChEBI" id="CHEBI:16526"/>
        <dbReference type="ChEBI" id="CHEBI:30616"/>
        <dbReference type="ChEBI" id="CHEBI:43474"/>
        <dbReference type="ChEBI" id="CHEBI:149469"/>
        <dbReference type="ChEBI" id="CHEBI:149473"/>
        <dbReference type="ChEBI" id="CHEBI:456216"/>
        <dbReference type="EC" id="6.3.3.3"/>
    </reaction>
</comment>
<feature type="binding site" evidence="9">
    <location>
        <begin position="115"/>
        <end position="118"/>
    </location>
    <ligand>
        <name>ATP</name>
        <dbReference type="ChEBI" id="CHEBI:30616"/>
    </ligand>
</feature>
<dbReference type="PIRSF" id="PIRSF006755">
    <property type="entry name" value="DTB_synth"/>
    <property type="match status" value="1"/>
</dbReference>
<dbReference type="PANTHER" id="PTHR43210:SF2">
    <property type="entry name" value="ATP-DEPENDENT DETHIOBIOTIN SYNTHETASE BIOD 2"/>
    <property type="match status" value="1"/>
</dbReference>
<dbReference type="GO" id="GO:0004141">
    <property type="term" value="F:dethiobiotin synthase activity"/>
    <property type="evidence" value="ECO:0007669"/>
    <property type="project" value="UniProtKB-UniRule"/>
</dbReference>
<name>A0A0J5P8X3_9PAST</name>
<feature type="binding site" evidence="9">
    <location>
        <begin position="175"/>
        <end position="176"/>
    </location>
    <ligand>
        <name>ATP</name>
        <dbReference type="ChEBI" id="CHEBI:30616"/>
    </ligand>
</feature>
<dbReference type="GO" id="GO:0009102">
    <property type="term" value="P:biotin biosynthetic process"/>
    <property type="evidence" value="ECO:0007669"/>
    <property type="project" value="UniProtKB-UniRule"/>
</dbReference>
<keyword evidence="6 9" id="KW-0067">ATP-binding</keyword>
<comment type="similarity">
    <text evidence="9">Belongs to the dethiobiotin synthetase family.</text>
</comment>
<dbReference type="InterPro" id="IPR004472">
    <property type="entry name" value="DTB_synth_BioD"/>
</dbReference>
<feature type="binding site" evidence="9">
    <location>
        <position position="115"/>
    </location>
    <ligand>
        <name>Mg(2+)</name>
        <dbReference type="ChEBI" id="CHEBI:18420"/>
    </ligand>
</feature>
<evidence type="ECO:0000256" key="1">
    <source>
        <dbReference type="ARBA" id="ARBA00022490"/>
    </source>
</evidence>
<feature type="active site" evidence="9">
    <location>
        <position position="38"/>
    </location>
</feature>
<keyword evidence="3 9" id="KW-0479">Metal-binding</keyword>
<dbReference type="GO" id="GO:0005829">
    <property type="term" value="C:cytosol"/>
    <property type="evidence" value="ECO:0007669"/>
    <property type="project" value="TreeGrafter"/>
</dbReference>
<comment type="pathway">
    <text evidence="9">Cofactor biosynthesis; biotin biosynthesis; biotin from 7,8-diaminononanoate: step 1/2.</text>
</comment>
<organism evidence="10 11">
    <name type="scientific">Muribacter muris</name>
    <dbReference type="NCBI Taxonomy" id="67855"/>
    <lineage>
        <taxon>Bacteria</taxon>
        <taxon>Pseudomonadati</taxon>
        <taxon>Pseudomonadota</taxon>
        <taxon>Gammaproteobacteria</taxon>
        <taxon>Pasteurellales</taxon>
        <taxon>Pasteurellaceae</taxon>
        <taxon>Muribacter</taxon>
    </lineage>
</organism>
<dbReference type="AlphaFoldDB" id="A0A0J5P8X3"/>
<comment type="function">
    <text evidence="9">Catalyzes a mechanistically unusual reaction, the ATP-dependent insertion of CO2 between the N7 and N8 nitrogen atoms of 7,8-diaminopelargonic acid (DAPA, also called 7,8-diammoniononanoate) to form a ureido ring.</text>
</comment>
<dbReference type="GO" id="GO:0000287">
    <property type="term" value="F:magnesium ion binding"/>
    <property type="evidence" value="ECO:0007669"/>
    <property type="project" value="UniProtKB-UniRule"/>
</dbReference>
<feature type="binding site" evidence="9">
    <location>
        <position position="17"/>
    </location>
    <ligand>
        <name>Mg(2+)</name>
        <dbReference type="ChEBI" id="CHEBI:18420"/>
    </ligand>
</feature>
<comment type="subcellular location">
    <subcellularLocation>
        <location evidence="9">Cytoplasm</location>
    </subcellularLocation>
</comment>
<dbReference type="PANTHER" id="PTHR43210">
    <property type="entry name" value="DETHIOBIOTIN SYNTHETASE"/>
    <property type="match status" value="1"/>
</dbReference>
<dbReference type="STRING" id="67855.RO21_02435"/>
<feature type="binding site" evidence="9">
    <location>
        <position position="50"/>
    </location>
    <ligand>
        <name>ATP</name>
        <dbReference type="ChEBI" id="CHEBI:30616"/>
    </ligand>
</feature>
<sequence>MGKVIFVSGIDTDVGKSVATGWYAKQLMMQGYSVITQKMVQTGGETMSEDIRLHRQMQGIGLTEADRQGLTCPYIFPYPCSPHLAARLAEESIDAEKITQATACLSANYDYVLLEGAGGLLVPYTESRTTFDYLRACGYPLILVTSGRLGSLNHSLLNLEMCRIHHIPLQMVIYNDYPVADPLISQETQRYLRRYLADNFPEAQFVRLPIQDLK</sequence>
<keyword evidence="11" id="KW-1185">Reference proteome</keyword>
<evidence type="ECO:0000256" key="9">
    <source>
        <dbReference type="HAMAP-Rule" id="MF_00336"/>
    </source>
</evidence>
<proteinExistence type="inferred from homology"/>
<dbReference type="PATRIC" id="fig|67855.3.peg.232"/>
<keyword evidence="7 9" id="KW-0460">Magnesium</keyword>
<comment type="subunit">
    <text evidence="9">Homodimer.</text>
</comment>
<dbReference type="NCBIfam" id="TIGR00347">
    <property type="entry name" value="bioD"/>
    <property type="match status" value="1"/>
</dbReference>
<dbReference type="Pfam" id="PF13500">
    <property type="entry name" value="AAA_26"/>
    <property type="match status" value="1"/>
</dbReference>
<dbReference type="EC" id="6.3.3.3" evidence="9"/>
<gene>
    <name evidence="9" type="primary">bioD</name>
    <name evidence="10" type="ORF">RO21_02435</name>
</gene>
<evidence type="ECO:0000256" key="5">
    <source>
        <dbReference type="ARBA" id="ARBA00022756"/>
    </source>
</evidence>
<protein>
    <recommendedName>
        <fullName evidence="9">ATP-dependent dethiobiotin synthetase BioD</fullName>
        <ecNumber evidence="9">6.3.3.3</ecNumber>
    </recommendedName>
    <alternativeName>
        <fullName evidence="9">DTB synthetase</fullName>
        <shortName evidence="9">DTBS</shortName>
    </alternativeName>
    <alternativeName>
        <fullName evidence="9">Dethiobiotin synthase</fullName>
    </alternativeName>
</protein>
<feature type="binding site" evidence="9">
    <location>
        <position position="202"/>
    </location>
    <ligand>
        <name>ATP</name>
        <dbReference type="ChEBI" id="CHEBI:30616"/>
    </ligand>
</feature>
<dbReference type="EMBL" id="JWIZ01000012">
    <property type="protein sequence ID" value="KMK52185.1"/>
    <property type="molecule type" value="Genomic_DNA"/>
</dbReference>
<keyword evidence="5 9" id="KW-0093">Biotin biosynthesis</keyword>
<dbReference type="InterPro" id="IPR027417">
    <property type="entry name" value="P-loop_NTPase"/>
</dbReference>
<evidence type="ECO:0000256" key="3">
    <source>
        <dbReference type="ARBA" id="ARBA00022723"/>
    </source>
</evidence>
<comment type="cofactor">
    <cofactor evidence="9">
        <name>Mg(2+)</name>
        <dbReference type="ChEBI" id="CHEBI:18420"/>
    </cofactor>
</comment>
<evidence type="ECO:0000313" key="11">
    <source>
        <dbReference type="Proteomes" id="UP000036270"/>
    </source>
</evidence>
<dbReference type="HAMAP" id="MF_00336">
    <property type="entry name" value="BioD"/>
    <property type="match status" value="1"/>
</dbReference>
<dbReference type="CDD" id="cd03109">
    <property type="entry name" value="DTBS"/>
    <property type="match status" value="1"/>
</dbReference>
<evidence type="ECO:0000313" key="10">
    <source>
        <dbReference type="EMBL" id="KMK52185.1"/>
    </source>
</evidence>
<dbReference type="UniPathway" id="UPA00078">
    <property type="reaction ID" value="UER00161"/>
</dbReference>
<accession>A0A0J5P8X3</accession>
<evidence type="ECO:0000256" key="7">
    <source>
        <dbReference type="ARBA" id="ARBA00022842"/>
    </source>
</evidence>
<dbReference type="Gene3D" id="3.40.50.300">
    <property type="entry name" value="P-loop containing nucleotide triphosphate hydrolases"/>
    <property type="match status" value="1"/>
</dbReference>
<feature type="binding site" evidence="9">
    <location>
        <begin position="13"/>
        <end position="18"/>
    </location>
    <ligand>
        <name>ATP</name>
        <dbReference type="ChEBI" id="CHEBI:30616"/>
    </ligand>
</feature>
<dbReference type="RefSeq" id="WP_047976212.1">
    <property type="nucleotide sequence ID" value="NZ_JWIZ01000012.1"/>
</dbReference>
<evidence type="ECO:0000256" key="2">
    <source>
        <dbReference type="ARBA" id="ARBA00022598"/>
    </source>
</evidence>
<keyword evidence="1 9" id="KW-0963">Cytoplasm</keyword>
<keyword evidence="4 9" id="KW-0547">Nucleotide-binding</keyword>
<reference evidence="10 11" key="1">
    <citation type="submission" date="2014-12" db="EMBL/GenBank/DDBJ databases">
        <title>Reclassification of Actinobacillus muris as Muribacter muris.</title>
        <authorList>
            <person name="Christensen H."/>
            <person name="Nicklas W."/>
            <person name="Bisgaard M."/>
        </authorList>
    </citation>
    <scope>NUCLEOTIDE SEQUENCE [LARGE SCALE GENOMIC DNA]</scope>
    <source>
        <strain evidence="10 11">Ackerman80-443D</strain>
    </source>
</reference>
<comment type="caution">
    <text evidence="9">Lacks conserved residue(s) required for the propagation of feature annotation.</text>
</comment>
<dbReference type="GO" id="GO:0005524">
    <property type="term" value="F:ATP binding"/>
    <property type="evidence" value="ECO:0007669"/>
    <property type="project" value="UniProtKB-UniRule"/>
</dbReference>
<feature type="binding site" evidence="9">
    <location>
        <position position="42"/>
    </location>
    <ligand>
        <name>substrate</name>
    </ligand>
</feature>